<dbReference type="Proteomes" id="UP000006931">
    <property type="component" value="Chromosome"/>
</dbReference>
<keyword evidence="2" id="KW-0132">Cell division</keyword>
<name>D5AXG5_RICPP</name>
<dbReference type="AlphaFoldDB" id="D5AXG5"/>
<organism evidence="2 3">
    <name type="scientific">Rickettsia prowazekii (strain Rp22)</name>
    <dbReference type="NCBI Taxonomy" id="449216"/>
    <lineage>
        <taxon>Bacteria</taxon>
        <taxon>Pseudomonadati</taxon>
        <taxon>Pseudomonadota</taxon>
        <taxon>Alphaproteobacteria</taxon>
        <taxon>Rickettsiales</taxon>
        <taxon>Rickettsiaceae</taxon>
        <taxon>Rickettsieae</taxon>
        <taxon>Rickettsia</taxon>
        <taxon>typhus group</taxon>
    </lineage>
</organism>
<evidence type="ECO:0000313" key="3">
    <source>
        <dbReference type="Proteomes" id="UP000006931"/>
    </source>
</evidence>
<dbReference type="SMR" id="D5AXG5"/>
<protein>
    <submittedName>
        <fullName evidence="2">Cell division protein FtsL</fullName>
    </submittedName>
</protein>
<keyword evidence="1" id="KW-1133">Transmembrane helix</keyword>
<dbReference type="RefSeq" id="WP_010886327.1">
    <property type="nucleotide sequence ID" value="NC_017560.1"/>
</dbReference>
<dbReference type="HOGENOM" id="CLU_125468_0_0_5"/>
<evidence type="ECO:0000313" key="2">
    <source>
        <dbReference type="EMBL" id="ADE30104.1"/>
    </source>
</evidence>
<evidence type="ECO:0000256" key="1">
    <source>
        <dbReference type="SAM" id="Phobius"/>
    </source>
</evidence>
<accession>D5AXG5</accession>
<proteinExistence type="predicted"/>
<feature type="transmembrane region" description="Helical" evidence="1">
    <location>
        <begin position="6"/>
        <end position="24"/>
    </location>
</feature>
<dbReference type="EMBL" id="CP001584">
    <property type="protein sequence ID" value="ADE30104.1"/>
    <property type="molecule type" value="Genomic_DNA"/>
</dbReference>
<reference evidence="2 3" key="1">
    <citation type="journal article" date="2010" name="Genome Res.">
        <title>Genomic, proteomic, and transcriptomic analysis of virulent and avirulent Rickettsia prowazekii reveals its adaptive mutation capabilities.</title>
        <authorList>
            <person name="Bechah Y."/>
            <person name="El Karkouri K."/>
            <person name="Mediannikov O."/>
            <person name="Leroy Q."/>
            <person name="Pelletier N."/>
            <person name="Robert C."/>
            <person name="Medigue C."/>
            <person name="Mege J.L."/>
            <person name="Raoult D."/>
        </authorList>
    </citation>
    <scope>NUCLEOTIDE SEQUENCE [LARGE SCALE GENOMIC DNA]</scope>
    <source>
        <strain evidence="2 3">Rp22</strain>
    </source>
</reference>
<dbReference type="PATRIC" id="fig|449216.3.peg.575"/>
<keyword evidence="1" id="KW-0812">Transmembrane</keyword>
<dbReference type="GO" id="GO:0051301">
    <property type="term" value="P:cell division"/>
    <property type="evidence" value="ECO:0007669"/>
    <property type="project" value="UniProtKB-KW"/>
</dbReference>
<gene>
    <name evidence="2" type="primary">ftsL</name>
    <name evidence="2" type="ordered locus">rpr22_CDS546</name>
</gene>
<dbReference type="KEGG" id="rpq:rpr22_CDS546"/>
<keyword evidence="2" id="KW-0131">Cell cycle</keyword>
<keyword evidence="1" id="KW-0472">Membrane</keyword>
<dbReference type="GeneID" id="57569692"/>
<sequence length="129" mass="15259">MTIRKFHYLILFITIIAICSLFRIKDRVSTLNYQLRSVIKQINSENNNINILKAEQAYLLLPTRLEKLAAAYLKLEIVKSYQMINDPLAPNIEQNIKFNHNISISKSNKWRYKRIMNNKYIQTVSSRVK</sequence>